<organism evidence="1 2">
    <name type="scientific">Svornostia abyssi</name>
    <dbReference type="NCBI Taxonomy" id="2898438"/>
    <lineage>
        <taxon>Bacteria</taxon>
        <taxon>Bacillati</taxon>
        <taxon>Actinomycetota</taxon>
        <taxon>Thermoleophilia</taxon>
        <taxon>Solirubrobacterales</taxon>
        <taxon>Baekduiaceae</taxon>
        <taxon>Svornostia</taxon>
    </lineage>
</organism>
<dbReference type="EMBL" id="CP088295">
    <property type="protein sequence ID" value="UUY05112.1"/>
    <property type="molecule type" value="Genomic_DNA"/>
</dbReference>
<evidence type="ECO:0000313" key="2">
    <source>
        <dbReference type="Proteomes" id="UP001058860"/>
    </source>
</evidence>
<evidence type="ECO:0000313" key="1">
    <source>
        <dbReference type="EMBL" id="UUY05112.1"/>
    </source>
</evidence>
<dbReference type="Proteomes" id="UP001058860">
    <property type="component" value="Chromosome"/>
</dbReference>
<name>A0ABY5PKL5_9ACTN</name>
<dbReference type="RefSeq" id="WP_353865578.1">
    <property type="nucleotide sequence ID" value="NZ_CP088295.1"/>
</dbReference>
<proteinExistence type="predicted"/>
<accession>A0ABY5PKL5</accession>
<protein>
    <submittedName>
        <fullName evidence="1">Uncharacterized protein</fullName>
    </submittedName>
</protein>
<gene>
    <name evidence="1" type="ORF">LRS13_06175</name>
</gene>
<sequence>MFLKAFLTMAAADAVDRKMRERQRRAWIEAERARIAAEQAARPAVYVPPWPPSS</sequence>
<keyword evidence="2" id="KW-1185">Reference proteome</keyword>
<reference evidence="2" key="1">
    <citation type="submission" date="2021-11" db="EMBL/GenBank/DDBJ databases">
        <title>Cultivation dependent microbiological survey of springs from the worlds oldest radium mine currently devoted to the extraction of radon-saturated water.</title>
        <authorList>
            <person name="Kapinusova G."/>
            <person name="Smrhova T."/>
            <person name="Strejcek M."/>
            <person name="Suman J."/>
            <person name="Jani K."/>
            <person name="Pajer P."/>
            <person name="Uhlik O."/>
        </authorList>
    </citation>
    <scope>NUCLEOTIDE SEQUENCE [LARGE SCALE GENOMIC DNA]</scope>
    <source>
        <strain evidence="2">J379</strain>
    </source>
</reference>